<proteinExistence type="predicted"/>
<dbReference type="InterPro" id="IPR012902">
    <property type="entry name" value="N_methyl_site"/>
</dbReference>
<sequence length="433" mass="48494">MKKKGFTLIELIAVISIITVLLTAILGIYVNYAKRSSITRNRTDIQNDFSNCKEKIKNKMRNNSTILLDKRIRIPSSAIDKDLESEKVYLEIIDEKDKKESEKVNLLVSFINKNNKEKELYFVETDKDNLDDEGGIITLNKISSFEEVTSNLSDFDVKKFNGGFLFDISFSINNTKRSYEFLLSEKNDELVINDDDKDEDDNNNEESSLDDFFNSISGLTLLGGGNIEVNSSFRLVNSSYFIEGLVDNGQDAGSQLKSIITSKYGNSIDVIGKNDNKGNSNPKRLSLAFSEGDYYDDIFFSDNLSSIIGYLSGKANRSAVLLETNGLFEFYNNYEYITDEEISHSIGVIVKLPNNKYVILINGELTINSGLSNGISMFIYSSEDLIFNGSAKALMNTSIACGEDIEINSPLDLNGQYKVDDATKKCISKFSTK</sequence>
<dbReference type="Pfam" id="PF07963">
    <property type="entry name" value="N_methyl"/>
    <property type="match status" value="1"/>
</dbReference>
<dbReference type="OrthoDB" id="1913401at2"/>
<dbReference type="eggNOG" id="ENOG503010Z">
    <property type="taxonomic scope" value="Bacteria"/>
</dbReference>
<dbReference type="Gene3D" id="3.30.700.10">
    <property type="entry name" value="Glycoprotein, Type 4 Pilin"/>
    <property type="match status" value="1"/>
</dbReference>
<dbReference type="PROSITE" id="PS00409">
    <property type="entry name" value="PROKAR_NTER_METHYL"/>
    <property type="match status" value="1"/>
</dbReference>
<reference evidence="2 3" key="1">
    <citation type="journal article" date="2015" name="Infect. Genet. Evol.">
        <title>Genomic sequences of six botulinum neurotoxin-producing strains representing three clostridial species illustrate the mobility and diversity of botulinum neurotoxin genes.</title>
        <authorList>
            <person name="Smith T.J."/>
            <person name="Hill K.K."/>
            <person name="Xie G."/>
            <person name="Foley B.T."/>
            <person name="Williamson C.H."/>
            <person name="Foster J.T."/>
            <person name="Johnson S.L."/>
            <person name="Chertkov O."/>
            <person name="Teshima H."/>
            <person name="Gibbons H.S."/>
            <person name="Johnsky L.A."/>
            <person name="Karavis M.A."/>
            <person name="Smith L.A."/>
        </authorList>
    </citation>
    <scope>NUCLEOTIDE SEQUENCE [LARGE SCALE GENOMIC DNA]</scope>
    <source>
        <strain evidence="2">Sullivan</strain>
    </source>
</reference>
<accession>A0A0A7FYC4</accession>
<dbReference type="KEGG" id="cbv:U729_2313"/>
<name>A0A0A7FYC4_9CLOT</name>
<keyword evidence="3" id="KW-1185">Reference proteome</keyword>
<keyword evidence="1" id="KW-0812">Transmembrane</keyword>
<dbReference type="InterPro" id="IPR045584">
    <property type="entry name" value="Pilin-like"/>
</dbReference>
<dbReference type="NCBIfam" id="TIGR02532">
    <property type="entry name" value="IV_pilin_GFxxxE"/>
    <property type="match status" value="1"/>
</dbReference>
<dbReference type="Proteomes" id="UP000030635">
    <property type="component" value="Chromosome"/>
</dbReference>
<protein>
    <recommendedName>
        <fullName evidence="4">Prepilin-type N-terminal cleavage/methylation domain-containing protein</fullName>
    </recommendedName>
</protein>
<keyword evidence="1" id="KW-1133">Transmembrane helix</keyword>
<organism evidence="2 3">
    <name type="scientific">Clostridium baratii str. Sullivan</name>
    <dbReference type="NCBI Taxonomy" id="1415775"/>
    <lineage>
        <taxon>Bacteria</taxon>
        <taxon>Bacillati</taxon>
        <taxon>Bacillota</taxon>
        <taxon>Clostridia</taxon>
        <taxon>Eubacteriales</taxon>
        <taxon>Clostridiaceae</taxon>
        <taxon>Clostridium</taxon>
    </lineage>
</organism>
<keyword evidence="1" id="KW-0472">Membrane</keyword>
<dbReference type="AlphaFoldDB" id="A0A0A7FYC4"/>
<evidence type="ECO:0008006" key="4">
    <source>
        <dbReference type="Google" id="ProtNLM"/>
    </source>
</evidence>
<dbReference type="SUPFAM" id="SSF54523">
    <property type="entry name" value="Pili subunits"/>
    <property type="match status" value="1"/>
</dbReference>
<dbReference type="EMBL" id="CP006905">
    <property type="protein sequence ID" value="AIY83925.1"/>
    <property type="molecule type" value="Genomic_DNA"/>
</dbReference>
<gene>
    <name evidence="2" type="ORF">U729_2313</name>
</gene>
<evidence type="ECO:0000313" key="2">
    <source>
        <dbReference type="EMBL" id="AIY83925.1"/>
    </source>
</evidence>
<evidence type="ECO:0000256" key="1">
    <source>
        <dbReference type="SAM" id="Phobius"/>
    </source>
</evidence>
<dbReference type="HOGENOM" id="CLU_632669_0_0_9"/>
<evidence type="ECO:0000313" key="3">
    <source>
        <dbReference type="Proteomes" id="UP000030635"/>
    </source>
</evidence>
<dbReference type="RefSeq" id="WP_039315102.1">
    <property type="nucleotide sequence ID" value="NZ_CP006905.1"/>
</dbReference>
<feature type="transmembrane region" description="Helical" evidence="1">
    <location>
        <begin position="12"/>
        <end position="32"/>
    </location>
</feature>